<accession>A0A251X7Q0</accession>
<evidence type="ECO:0000313" key="2">
    <source>
        <dbReference type="EMBL" id="OUD14026.1"/>
    </source>
</evidence>
<dbReference type="Proteomes" id="UP000194798">
    <property type="component" value="Unassembled WGS sequence"/>
</dbReference>
<evidence type="ECO:0000259" key="1">
    <source>
        <dbReference type="Pfam" id="PF09820"/>
    </source>
</evidence>
<dbReference type="PANTHER" id="PTHR34825:SF2">
    <property type="entry name" value="AAA-ATPASE-LIKE DOMAIN-CONTAINING PROTEIN"/>
    <property type="match status" value="1"/>
</dbReference>
<organism evidence="2 3">
    <name type="scientific">Thioflexithrix psekupsensis</name>
    <dbReference type="NCBI Taxonomy" id="1570016"/>
    <lineage>
        <taxon>Bacteria</taxon>
        <taxon>Pseudomonadati</taxon>
        <taxon>Pseudomonadota</taxon>
        <taxon>Gammaproteobacteria</taxon>
        <taxon>Thiotrichales</taxon>
        <taxon>Thioflexithrix</taxon>
    </lineage>
</organism>
<dbReference type="AlphaFoldDB" id="A0A251X7Q0"/>
<dbReference type="PANTHER" id="PTHR34825">
    <property type="entry name" value="CONSERVED PROTEIN, WITH A WEAK D-GALACTARATE DEHYDRATASE/ALTRONATE HYDROLASE DOMAIN"/>
    <property type="match status" value="1"/>
</dbReference>
<proteinExistence type="predicted"/>
<dbReference type="EMBL" id="MSLT01000012">
    <property type="protein sequence ID" value="OUD14026.1"/>
    <property type="molecule type" value="Genomic_DNA"/>
</dbReference>
<gene>
    <name evidence="2" type="ORF">TPSD3_06700</name>
</gene>
<dbReference type="InterPro" id="IPR018631">
    <property type="entry name" value="AAA-ATPase-like_dom"/>
</dbReference>
<sequence>MMDGHGSVEDIKRALHNQINASIRGMGIRYPDIFSSVFINQEDSMESFHHLVELAQSTPHKLYLLIDEYDNFANEVMVADHSNYETLVMGEGFLKTVFKNIKGLSAGMGIDRVFIAGVSPIVMSDVSSGYNVASNITLMPKFADLCGLHETEVIDVLKQIAQKCQLSEEQQAEALAMMRRFYNGYRFDDNEDKIYNPTLALYFLRYLQEYCKYPKQMLDSNLAMDSNRIGYVASLPHGYEIIARILDPDNPPKIDWPSDKFGVKDMLFGAKDQPFMASLLFYLGVLTFGERDFMGRLTLQIPNLVIRRLYLERLQEMLLPKYEDRESIRHIAEHFYHSGDIEPLCDFVETRFFQVFDNRDYRWANELVIKTAFLTILFNDIFYVMDSEQELNKGYADLSLIVRPDIPKLSHS</sequence>
<reference evidence="2 3" key="1">
    <citation type="submission" date="2016-12" db="EMBL/GenBank/DDBJ databases">
        <title>Thioflexothrix psekupsii D3 genome sequencing and assembly.</title>
        <authorList>
            <person name="Fomenkov A."/>
            <person name="Vincze T."/>
            <person name="Grabovich M."/>
            <person name="Anton B.P."/>
            <person name="Dubinina G."/>
            <person name="Orlova M."/>
            <person name="Belousova E."/>
            <person name="Roberts R.J."/>
        </authorList>
    </citation>
    <scope>NUCLEOTIDE SEQUENCE [LARGE SCALE GENOMIC DNA]</scope>
    <source>
        <strain evidence="2">D3</strain>
    </source>
</reference>
<dbReference type="Pfam" id="PF09820">
    <property type="entry name" value="AAA-ATPase_like"/>
    <property type="match status" value="1"/>
</dbReference>
<feature type="domain" description="AAA-ATPase-like" evidence="1">
    <location>
        <begin position="7"/>
        <end position="126"/>
    </location>
</feature>
<name>A0A251X7Q0_9GAMM</name>
<protein>
    <recommendedName>
        <fullName evidence="1">AAA-ATPase-like domain-containing protein</fullName>
    </recommendedName>
</protein>
<evidence type="ECO:0000313" key="3">
    <source>
        <dbReference type="Proteomes" id="UP000194798"/>
    </source>
</evidence>
<comment type="caution">
    <text evidence="2">The sequence shown here is derived from an EMBL/GenBank/DDBJ whole genome shotgun (WGS) entry which is preliminary data.</text>
</comment>
<keyword evidence="3" id="KW-1185">Reference proteome</keyword>